<dbReference type="PANTHER" id="PTHR43711:SF31">
    <property type="entry name" value="HISTIDINE KINASE"/>
    <property type="match status" value="1"/>
</dbReference>
<evidence type="ECO:0000256" key="4">
    <source>
        <dbReference type="ARBA" id="ARBA00022679"/>
    </source>
</evidence>
<dbReference type="EC" id="2.7.13.3" evidence="2"/>
<dbReference type="GO" id="GO:0000155">
    <property type="term" value="F:phosphorelay sensor kinase activity"/>
    <property type="evidence" value="ECO:0007669"/>
    <property type="project" value="InterPro"/>
</dbReference>
<dbReference type="PROSITE" id="PS50109">
    <property type="entry name" value="HIS_KIN"/>
    <property type="match status" value="1"/>
</dbReference>
<protein>
    <recommendedName>
        <fullName evidence="2">histidine kinase</fullName>
        <ecNumber evidence="2">2.7.13.3</ecNumber>
    </recommendedName>
</protein>
<name>A0A1T5BNR8_9SPHI</name>
<accession>A0A1T5BNR8</accession>
<dbReference type="SUPFAM" id="SSF55874">
    <property type="entry name" value="ATPase domain of HSP90 chaperone/DNA topoisomerase II/histidine kinase"/>
    <property type="match status" value="1"/>
</dbReference>
<dbReference type="CDD" id="cd00075">
    <property type="entry name" value="HATPase"/>
    <property type="match status" value="1"/>
</dbReference>
<dbReference type="CDD" id="cd00082">
    <property type="entry name" value="HisKA"/>
    <property type="match status" value="1"/>
</dbReference>
<keyword evidence="5 9" id="KW-0418">Kinase</keyword>
<keyword evidence="4" id="KW-0808">Transferase</keyword>
<dbReference type="OrthoDB" id="9781208at2"/>
<dbReference type="FunFam" id="3.30.565.10:FF:000006">
    <property type="entry name" value="Sensor histidine kinase WalK"/>
    <property type="match status" value="1"/>
</dbReference>
<dbReference type="PANTHER" id="PTHR43711">
    <property type="entry name" value="TWO-COMPONENT HISTIDINE KINASE"/>
    <property type="match status" value="1"/>
</dbReference>
<dbReference type="SMART" id="SM00388">
    <property type="entry name" value="HisKA"/>
    <property type="match status" value="1"/>
</dbReference>
<dbReference type="SUPFAM" id="SSF47384">
    <property type="entry name" value="Homodimeric domain of signal transducing histidine kinase"/>
    <property type="match status" value="1"/>
</dbReference>
<comment type="catalytic activity">
    <reaction evidence="1">
        <text>ATP + protein L-histidine = ADP + protein N-phospho-L-histidine.</text>
        <dbReference type="EC" id="2.7.13.3"/>
    </reaction>
</comment>
<dbReference type="Pfam" id="PF00512">
    <property type="entry name" value="HisKA"/>
    <property type="match status" value="1"/>
</dbReference>
<dbReference type="InterPro" id="IPR004358">
    <property type="entry name" value="Sig_transdc_His_kin-like_C"/>
</dbReference>
<keyword evidence="10" id="KW-1185">Reference proteome</keyword>
<gene>
    <name evidence="9" type="ORF">SAMN05661099_1633</name>
</gene>
<feature type="domain" description="Histidine kinase" evidence="8">
    <location>
        <begin position="182"/>
        <end position="396"/>
    </location>
</feature>
<evidence type="ECO:0000256" key="6">
    <source>
        <dbReference type="ARBA" id="ARBA00023012"/>
    </source>
</evidence>
<dbReference type="InterPro" id="IPR036890">
    <property type="entry name" value="HATPase_C_sf"/>
</dbReference>
<dbReference type="Gene3D" id="1.10.287.130">
    <property type="match status" value="1"/>
</dbReference>
<dbReference type="Pfam" id="PF02518">
    <property type="entry name" value="HATPase_c"/>
    <property type="match status" value="1"/>
</dbReference>
<keyword evidence="3" id="KW-0597">Phosphoprotein</keyword>
<reference evidence="10" key="1">
    <citation type="submission" date="2017-02" db="EMBL/GenBank/DDBJ databases">
        <authorList>
            <person name="Varghese N."/>
            <person name="Submissions S."/>
        </authorList>
    </citation>
    <scope>NUCLEOTIDE SEQUENCE [LARGE SCALE GENOMIC DNA]</scope>
    <source>
        <strain evidence="10">DSM 22385</strain>
    </source>
</reference>
<sequence length="396" mass="44839">MIKVVSISLENEMDLVLAHKRSMKVAERLALTVATQTTFATAVSEIARSVIEQTDNGTLDIGLEQNKQRYNLVCMVAFDCGIRFTNDDAGFHYAQKLVPEFFLDEGPELNVITMKLGLPRSLKLDPIKINLLQKYFDADQPLNPYEEIKKRNVSLHKIAGQKDEELRQSRLIDEKKTEFISIASHEFKTPITIIKAYTQIAKKIKPQTNDQVTSILDKIDAQASKLQSLVMQLLDVSKMENGSLQYNMEQVEMNQFIENMIDIQRHILPDHAVVFDVPASVTVFIDRLRMEQVFSNLLGNAAKYSQKNTKIYIGCRKELDGFLTISVADEGIGMSARSIDSIFEKFYRDEDVIKTHAGLGMGLYISSKIINDHGGKIWVKSTENVGSTFYFTIPIQ</sequence>
<dbReference type="InterPro" id="IPR036097">
    <property type="entry name" value="HisK_dim/P_sf"/>
</dbReference>
<organism evidence="9 10">
    <name type="scientific">Daejeonella lutea</name>
    <dbReference type="NCBI Taxonomy" id="572036"/>
    <lineage>
        <taxon>Bacteria</taxon>
        <taxon>Pseudomonadati</taxon>
        <taxon>Bacteroidota</taxon>
        <taxon>Sphingobacteriia</taxon>
        <taxon>Sphingobacteriales</taxon>
        <taxon>Sphingobacteriaceae</taxon>
        <taxon>Daejeonella</taxon>
    </lineage>
</organism>
<evidence type="ECO:0000256" key="5">
    <source>
        <dbReference type="ARBA" id="ARBA00022777"/>
    </source>
</evidence>
<dbReference type="EMBL" id="FUYR01000001">
    <property type="protein sequence ID" value="SKB48858.1"/>
    <property type="molecule type" value="Genomic_DNA"/>
</dbReference>
<dbReference type="InterPro" id="IPR050736">
    <property type="entry name" value="Sensor_HK_Regulatory"/>
</dbReference>
<dbReference type="InterPro" id="IPR003661">
    <property type="entry name" value="HisK_dim/P_dom"/>
</dbReference>
<evidence type="ECO:0000256" key="2">
    <source>
        <dbReference type="ARBA" id="ARBA00012438"/>
    </source>
</evidence>
<dbReference type="SMART" id="SM00387">
    <property type="entry name" value="HATPase_c"/>
    <property type="match status" value="1"/>
</dbReference>
<dbReference type="RefSeq" id="WP_079702084.1">
    <property type="nucleotide sequence ID" value="NZ_FUYR01000001.1"/>
</dbReference>
<evidence type="ECO:0000256" key="7">
    <source>
        <dbReference type="ARBA" id="ARBA00023136"/>
    </source>
</evidence>
<evidence type="ECO:0000256" key="1">
    <source>
        <dbReference type="ARBA" id="ARBA00000085"/>
    </source>
</evidence>
<dbReference type="PRINTS" id="PR00344">
    <property type="entry name" value="BCTRLSENSOR"/>
</dbReference>
<dbReference type="InterPro" id="IPR005467">
    <property type="entry name" value="His_kinase_dom"/>
</dbReference>
<dbReference type="AlphaFoldDB" id="A0A1T5BNR8"/>
<evidence type="ECO:0000256" key="3">
    <source>
        <dbReference type="ARBA" id="ARBA00022553"/>
    </source>
</evidence>
<dbReference type="FunFam" id="1.10.287.130:FF:000001">
    <property type="entry name" value="Two-component sensor histidine kinase"/>
    <property type="match status" value="1"/>
</dbReference>
<evidence type="ECO:0000259" key="8">
    <source>
        <dbReference type="PROSITE" id="PS50109"/>
    </source>
</evidence>
<dbReference type="STRING" id="572036.SAMN05661099_1633"/>
<evidence type="ECO:0000313" key="10">
    <source>
        <dbReference type="Proteomes" id="UP000189981"/>
    </source>
</evidence>
<keyword evidence="6" id="KW-0902">Two-component regulatory system</keyword>
<dbReference type="Proteomes" id="UP000189981">
    <property type="component" value="Unassembled WGS sequence"/>
</dbReference>
<evidence type="ECO:0000313" key="9">
    <source>
        <dbReference type="EMBL" id="SKB48858.1"/>
    </source>
</evidence>
<keyword evidence="7" id="KW-0472">Membrane</keyword>
<dbReference type="InterPro" id="IPR003594">
    <property type="entry name" value="HATPase_dom"/>
</dbReference>
<proteinExistence type="predicted"/>
<dbReference type="Gene3D" id="3.30.565.10">
    <property type="entry name" value="Histidine kinase-like ATPase, C-terminal domain"/>
    <property type="match status" value="1"/>
</dbReference>